<evidence type="ECO:0000256" key="1">
    <source>
        <dbReference type="ARBA" id="ARBA00022475"/>
    </source>
</evidence>
<comment type="subcellular location">
    <subcellularLocation>
        <location evidence="6">Cell inner membrane</location>
        <topology evidence="6">Single-pass membrane protein</topology>
    </subcellularLocation>
</comment>
<dbReference type="HAMAP" id="MF_01915">
    <property type="entry name" value="LPS_assembly_LptC"/>
    <property type="match status" value="1"/>
</dbReference>
<protein>
    <recommendedName>
        <fullName evidence="6 7">Lipopolysaccharide export system protein LptC</fullName>
    </recommendedName>
</protein>
<dbReference type="RefSeq" id="WP_076502065.1">
    <property type="nucleotide sequence ID" value="NZ_BPFE01000014.1"/>
</dbReference>
<dbReference type="InterPro" id="IPR010664">
    <property type="entry name" value="LipoPS_assembly_LptC-rel"/>
</dbReference>
<name>A0A1N7ASJ6_9GAMM</name>
<evidence type="ECO:0000313" key="9">
    <source>
        <dbReference type="Proteomes" id="UP000255061"/>
    </source>
</evidence>
<dbReference type="STRING" id="365591.SAMN05421840_12126"/>
<dbReference type="Proteomes" id="UP000255061">
    <property type="component" value="Unassembled WGS sequence"/>
</dbReference>
<dbReference type="InterPro" id="IPR026265">
    <property type="entry name" value="LptC"/>
</dbReference>
<keyword evidence="4 6" id="KW-1133">Transmembrane helix</keyword>
<dbReference type="PANTHER" id="PTHR37481">
    <property type="entry name" value="LIPOPOLYSACCHARIDE EXPORT SYSTEM PROTEIN LPTC"/>
    <property type="match status" value="1"/>
</dbReference>
<dbReference type="AlphaFoldDB" id="A0A1N7ASJ6"/>
<dbReference type="GO" id="GO:0015221">
    <property type="term" value="F:lipopolysaccharide transmembrane transporter activity"/>
    <property type="evidence" value="ECO:0007669"/>
    <property type="project" value="InterPro"/>
</dbReference>
<comment type="function">
    <text evidence="6">Involved in the assembly of lipopolysaccharide (LPS). Required for the translocation of LPS from the inner membrane to the outer membrane. Facilitates the transfer of LPS from the inner membrane to the periplasmic protein LptA. Could be a docking site for LptA.</text>
</comment>
<evidence type="ECO:0000256" key="7">
    <source>
        <dbReference type="PIRNR" id="PIRNR028513"/>
    </source>
</evidence>
<dbReference type="GO" id="GO:0017089">
    <property type="term" value="F:glycolipid transfer activity"/>
    <property type="evidence" value="ECO:0007669"/>
    <property type="project" value="TreeGrafter"/>
</dbReference>
<accession>A0A380B5F4</accession>
<dbReference type="PANTHER" id="PTHR37481:SF1">
    <property type="entry name" value="LIPOPOLYSACCHARIDE EXPORT SYSTEM PROTEIN LPTC"/>
    <property type="match status" value="1"/>
</dbReference>
<dbReference type="GO" id="GO:0005886">
    <property type="term" value="C:plasma membrane"/>
    <property type="evidence" value="ECO:0007669"/>
    <property type="project" value="UniProtKB-SubCell"/>
</dbReference>
<dbReference type="Pfam" id="PF06835">
    <property type="entry name" value="LptC"/>
    <property type="match status" value="1"/>
</dbReference>
<proteinExistence type="inferred from homology"/>
<evidence type="ECO:0000256" key="6">
    <source>
        <dbReference type="HAMAP-Rule" id="MF_01915"/>
    </source>
</evidence>
<evidence type="ECO:0000256" key="5">
    <source>
        <dbReference type="ARBA" id="ARBA00023136"/>
    </source>
</evidence>
<comment type="function">
    <text evidence="7">Required for the translocation of lipopolysaccharide (LPS) from the inner membrane to the outer membrane.</text>
</comment>
<dbReference type="OrthoDB" id="5659892at2"/>
<evidence type="ECO:0000256" key="3">
    <source>
        <dbReference type="ARBA" id="ARBA00022692"/>
    </source>
</evidence>
<evidence type="ECO:0000313" key="8">
    <source>
        <dbReference type="EMBL" id="SUI93499.1"/>
    </source>
</evidence>
<dbReference type="GO" id="GO:0043165">
    <property type="term" value="P:Gram-negative-bacterium-type cell outer membrane assembly"/>
    <property type="evidence" value="ECO:0007669"/>
    <property type="project" value="UniProtKB-UniRule"/>
</dbReference>
<comment type="similarity">
    <text evidence="6 7">Belongs to the LptC family.</text>
</comment>
<dbReference type="GO" id="GO:0030288">
    <property type="term" value="C:outer membrane-bounded periplasmic space"/>
    <property type="evidence" value="ECO:0007669"/>
    <property type="project" value="TreeGrafter"/>
</dbReference>
<evidence type="ECO:0000256" key="4">
    <source>
        <dbReference type="ARBA" id="ARBA00022989"/>
    </source>
</evidence>
<dbReference type="EMBL" id="UGYV01000001">
    <property type="protein sequence ID" value="SUI93499.1"/>
    <property type="molecule type" value="Genomic_DNA"/>
</dbReference>
<comment type="subunit">
    <text evidence="6">Component of the lipopolysaccharide transport and assembly complex. Interacts with LptA and the LptBFG transporter complex.</text>
</comment>
<keyword evidence="5 6" id="KW-0472">Membrane</keyword>
<keyword evidence="3 6" id="KW-0812">Transmembrane</keyword>
<reference evidence="8 9" key="1">
    <citation type="submission" date="2018-06" db="EMBL/GenBank/DDBJ databases">
        <authorList>
            <consortium name="Pathogen Informatics"/>
            <person name="Doyle S."/>
        </authorList>
    </citation>
    <scope>NUCLEOTIDE SEQUENCE [LARGE SCALE GENOMIC DNA]</scope>
    <source>
        <strain evidence="8 9">NCTC10736</strain>
    </source>
</reference>
<dbReference type="NCBIfam" id="TIGR04409">
    <property type="entry name" value="LptC_YrbK"/>
    <property type="match status" value="1"/>
</dbReference>
<sequence>MSRVTLAIIAFFGTALALYWQVQNKHNNDADNKVKDQNTPDYIVEDLRSVEFNEQGLVNSRVTAKHMEHFDSTNQTLFTQPVYLVYPDQGKAQWQLKADEGKLDKETGKVVLQNNVIIDAISSEEPIQTLSTSYLELDLNTMIMTSDRTIYVTGKDFNIQGQGLFADLNAQEVRLTSQVVGTYEAK</sequence>
<organism evidence="8 9">
    <name type="scientific">Shewanella morhuae</name>
    <dbReference type="NCBI Taxonomy" id="365591"/>
    <lineage>
        <taxon>Bacteria</taxon>
        <taxon>Pseudomonadati</taxon>
        <taxon>Pseudomonadota</taxon>
        <taxon>Gammaproteobacteria</taxon>
        <taxon>Alteromonadales</taxon>
        <taxon>Shewanellaceae</taxon>
        <taxon>Shewanella</taxon>
    </lineage>
</organism>
<evidence type="ECO:0000256" key="2">
    <source>
        <dbReference type="ARBA" id="ARBA00022519"/>
    </source>
</evidence>
<accession>A0A1N7ASJ6</accession>
<dbReference type="Gene3D" id="2.60.450.10">
    <property type="entry name" value="Lipopolysaccharide (LPS) transport protein A like domain"/>
    <property type="match status" value="1"/>
</dbReference>
<gene>
    <name evidence="6 8" type="primary">lptC</name>
    <name evidence="8" type="ORF">NCTC10736_03706</name>
</gene>
<dbReference type="InterPro" id="IPR052363">
    <property type="entry name" value="LPS_export_LptC"/>
</dbReference>
<dbReference type="PIRSF" id="PIRSF028513">
    <property type="entry name" value="LptC"/>
    <property type="match status" value="1"/>
</dbReference>
<keyword evidence="2 6" id="KW-0997">Cell inner membrane</keyword>
<keyword evidence="1 6" id="KW-1003">Cell membrane</keyword>